<keyword evidence="3" id="KW-1185">Reference proteome</keyword>
<dbReference type="InterPro" id="IPR025699">
    <property type="entry name" value="ABC2_memb-like"/>
</dbReference>
<evidence type="ECO:0000313" key="2">
    <source>
        <dbReference type="EMBL" id="EWM53376.1"/>
    </source>
</evidence>
<name>W7UE11_RUMFL</name>
<dbReference type="RefSeq" id="WP_037299746.1">
    <property type="nucleotide sequence ID" value="NZ_ATAX01000026.1"/>
</dbReference>
<dbReference type="EMBL" id="ATAX01000026">
    <property type="protein sequence ID" value="EWM53376.1"/>
    <property type="molecule type" value="Genomic_DNA"/>
</dbReference>
<keyword evidence="1" id="KW-0812">Transmembrane</keyword>
<dbReference type="AlphaFoldDB" id="W7UE11"/>
<evidence type="ECO:0000256" key="1">
    <source>
        <dbReference type="SAM" id="Phobius"/>
    </source>
</evidence>
<dbReference type="Pfam" id="PF13346">
    <property type="entry name" value="ABC2_membrane_5"/>
    <property type="match status" value="1"/>
</dbReference>
<comment type="caution">
    <text evidence="2">The sequence shown here is derived from an EMBL/GenBank/DDBJ whole genome shotgun (WGS) entry which is preliminary data.</text>
</comment>
<feature type="transmembrane region" description="Helical" evidence="1">
    <location>
        <begin position="137"/>
        <end position="157"/>
    </location>
</feature>
<dbReference type="PATRIC" id="fig|1341157.4.peg.2155"/>
<feature type="transmembrane region" description="Helical" evidence="1">
    <location>
        <begin position="106"/>
        <end position="131"/>
    </location>
</feature>
<protein>
    <submittedName>
        <fullName evidence="2">Uncharacterized protein</fullName>
    </submittedName>
</protein>
<dbReference type="eggNOG" id="ENOG50325Z1">
    <property type="taxonomic scope" value="Bacteria"/>
</dbReference>
<feature type="transmembrane region" description="Helical" evidence="1">
    <location>
        <begin position="16"/>
        <end position="35"/>
    </location>
</feature>
<dbReference type="OrthoDB" id="2042451at2"/>
<accession>W7UE11</accession>
<organism evidence="2 3">
    <name type="scientific">Ruminococcus flavefaciens 007c</name>
    <dbReference type="NCBI Taxonomy" id="1341157"/>
    <lineage>
        <taxon>Bacteria</taxon>
        <taxon>Bacillati</taxon>
        <taxon>Bacillota</taxon>
        <taxon>Clostridia</taxon>
        <taxon>Eubacteriales</taxon>
        <taxon>Oscillospiraceae</taxon>
        <taxon>Ruminococcus</taxon>
    </lineage>
</organism>
<keyword evidence="1" id="KW-1133">Transmembrane helix</keyword>
<dbReference type="Proteomes" id="UP000019365">
    <property type="component" value="Unassembled WGS sequence"/>
</dbReference>
<reference evidence="2 3" key="1">
    <citation type="journal article" date="2014" name="PLoS ONE">
        <title>Rumen cellulosomics: divergent fiber-degrading strategies revealed by comparative genome-wide analysis of six ruminococcal strains.</title>
        <authorList>
            <person name="Dassa B."/>
            <person name="Borovok I."/>
            <person name="Ruimy-Israeli V."/>
            <person name="Lamed R."/>
            <person name="Flint H.J."/>
            <person name="Duncan S.H."/>
            <person name="Henrissat B."/>
            <person name="Coutinho P."/>
            <person name="Morrison M."/>
            <person name="Mosoni P."/>
            <person name="Yeoman C.J."/>
            <person name="White B.A."/>
            <person name="Bayer E.A."/>
        </authorList>
    </citation>
    <scope>NUCLEOTIDE SEQUENCE [LARGE SCALE GENOMIC DNA]</scope>
    <source>
        <strain evidence="2 3">007c</strain>
    </source>
</reference>
<keyword evidence="1" id="KW-0472">Membrane</keyword>
<feature type="transmembrane region" description="Helical" evidence="1">
    <location>
        <begin position="55"/>
        <end position="74"/>
    </location>
</feature>
<sequence length="255" mass="28583">MKGLVYRELYLVRKPIIITILAYFAFVAFCSLVFISTYAGNLANNGEGAQTLANFYPQAFFFAACIAMLGMEYGHNDLIEKDYKSRWQLFSYTLPMNEKKVAASKFIARGLLLVGGFLLAILGEVILSIAARKSVSLSHIGTIFLIFTFMTLSYSDIPLMLRFKRQSKVVGVCMLVGIPLGVGTVFAAGCVAGYLSSRAQELYPELEKREAMTKVTTHFFEKLQHITLIAAPFILIGLVGISYFFAVRELRRRRY</sequence>
<feature type="transmembrane region" description="Helical" evidence="1">
    <location>
        <begin position="169"/>
        <end position="195"/>
    </location>
</feature>
<evidence type="ECO:0000313" key="3">
    <source>
        <dbReference type="Proteomes" id="UP000019365"/>
    </source>
</evidence>
<proteinExistence type="predicted"/>
<feature type="transmembrane region" description="Helical" evidence="1">
    <location>
        <begin position="226"/>
        <end position="246"/>
    </location>
</feature>
<gene>
    <name evidence="2" type="ORF">RF007C_10425</name>
</gene>